<dbReference type="HAMAP" id="MF_00158">
    <property type="entry name" value="PanC"/>
    <property type="match status" value="1"/>
</dbReference>
<dbReference type="CDD" id="cd00560">
    <property type="entry name" value="PanC"/>
    <property type="match status" value="1"/>
</dbReference>
<keyword evidence="10" id="KW-1185">Reference proteome</keyword>
<gene>
    <name evidence="8 9" type="primary">panC</name>
    <name evidence="9" type="ORF">GCM10010916_02960</name>
</gene>
<feature type="active site" description="Proton donor" evidence="8">
    <location>
        <position position="39"/>
    </location>
</feature>
<feature type="binding site" evidence="8">
    <location>
        <begin position="32"/>
        <end position="39"/>
    </location>
    <ligand>
        <name>ATP</name>
        <dbReference type="ChEBI" id="CHEBI:30616"/>
    </ligand>
</feature>
<dbReference type="InterPro" id="IPR014729">
    <property type="entry name" value="Rossmann-like_a/b/a_fold"/>
</dbReference>
<evidence type="ECO:0000256" key="8">
    <source>
        <dbReference type="HAMAP-Rule" id="MF_00158"/>
    </source>
</evidence>
<comment type="caution">
    <text evidence="9">The sequence shown here is derived from an EMBL/GenBank/DDBJ whole genome shotgun (WGS) entry which is preliminary data.</text>
</comment>
<keyword evidence="5 8" id="KW-0547">Nucleotide-binding</keyword>
<dbReference type="InterPro" id="IPR003721">
    <property type="entry name" value="Pantoate_ligase"/>
</dbReference>
<evidence type="ECO:0000313" key="10">
    <source>
        <dbReference type="Proteomes" id="UP000644756"/>
    </source>
</evidence>
<dbReference type="PANTHER" id="PTHR21299">
    <property type="entry name" value="CYTIDYLATE KINASE/PANTOATE-BETA-ALANINE LIGASE"/>
    <property type="match status" value="1"/>
</dbReference>
<dbReference type="RefSeq" id="WP_188528318.1">
    <property type="nucleotide sequence ID" value="NZ_BMGR01000001.1"/>
</dbReference>
<sequence>MIKCETIDEMRKAISAFRREKPDGVVGFVPTMGYLHEGHASLMKRSATECDLTVLSIFVNPLQFGPNEDFDRYPRDPERDMALAKANDVDIVFMPSVQEMYPRPIKTKVLVEGITSRLCGASRPGHFDGVGTVVSKLFHIVSPDRAYFGMKDAQQVAVITKMTEDLNLPVSIIPCETIRESDGLALSSRNVYLSEEERKQAVILSQALDAASELLKLEDMTADRLVSELHRIVKQAELAVIDYIDVLLFPDLTEPDGQMDLSKSEDQLIVAMAVRFGKTRLIDNRLFSRKEVACHV</sequence>
<dbReference type="GO" id="GO:0005524">
    <property type="term" value="F:ATP binding"/>
    <property type="evidence" value="ECO:0007669"/>
    <property type="project" value="UniProtKB-KW"/>
</dbReference>
<comment type="catalytic activity">
    <reaction evidence="7 8">
        <text>(R)-pantoate + beta-alanine + ATP = (R)-pantothenate + AMP + diphosphate + H(+)</text>
        <dbReference type="Rhea" id="RHEA:10912"/>
        <dbReference type="ChEBI" id="CHEBI:15378"/>
        <dbReference type="ChEBI" id="CHEBI:15980"/>
        <dbReference type="ChEBI" id="CHEBI:29032"/>
        <dbReference type="ChEBI" id="CHEBI:30616"/>
        <dbReference type="ChEBI" id="CHEBI:33019"/>
        <dbReference type="ChEBI" id="CHEBI:57966"/>
        <dbReference type="ChEBI" id="CHEBI:456215"/>
        <dbReference type="EC" id="6.3.2.1"/>
    </reaction>
</comment>
<evidence type="ECO:0000256" key="6">
    <source>
        <dbReference type="ARBA" id="ARBA00022840"/>
    </source>
</evidence>
<organism evidence="9 10">
    <name type="scientific">Paenibacillus abyssi</name>
    <dbReference type="NCBI Taxonomy" id="1340531"/>
    <lineage>
        <taxon>Bacteria</taxon>
        <taxon>Bacillati</taxon>
        <taxon>Bacillota</taxon>
        <taxon>Bacilli</taxon>
        <taxon>Bacillales</taxon>
        <taxon>Paenibacillaceae</taxon>
        <taxon>Paenibacillus</taxon>
    </lineage>
</organism>
<dbReference type="Gene3D" id="3.40.50.620">
    <property type="entry name" value="HUPs"/>
    <property type="match status" value="1"/>
</dbReference>
<keyword evidence="3 8" id="KW-0436">Ligase</keyword>
<evidence type="ECO:0000313" key="9">
    <source>
        <dbReference type="EMBL" id="GGF89062.1"/>
    </source>
</evidence>
<dbReference type="SUPFAM" id="SSF52374">
    <property type="entry name" value="Nucleotidylyl transferase"/>
    <property type="match status" value="1"/>
</dbReference>
<dbReference type="GO" id="GO:0005829">
    <property type="term" value="C:cytosol"/>
    <property type="evidence" value="ECO:0007669"/>
    <property type="project" value="TreeGrafter"/>
</dbReference>
<dbReference type="AlphaFoldDB" id="A0A917FKE3"/>
<comment type="subcellular location">
    <subcellularLocation>
        <location evidence="8">Cytoplasm</location>
    </subcellularLocation>
</comment>
<feature type="binding site" evidence="8">
    <location>
        <position position="63"/>
    </location>
    <ligand>
        <name>(R)-pantoate</name>
        <dbReference type="ChEBI" id="CHEBI:15980"/>
    </ligand>
</feature>
<dbReference type="EMBL" id="BMGR01000001">
    <property type="protein sequence ID" value="GGF89062.1"/>
    <property type="molecule type" value="Genomic_DNA"/>
</dbReference>
<comment type="similarity">
    <text evidence="2 8">Belongs to the pantothenate synthetase family.</text>
</comment>
<comment type="miscellaneous">
    <text evidence="8">The reaction proceeds by a bi uni uni bi ping pong mechanism.</text>
</comment>
<dbReference type="GO" id="GO:0004592">
    <property type="term" value="F:pantoate-beta-alanine ligase activity"/>
    <property type="evidence" value="ECO:0007669"/>
    <property type="project" value="UniProtKB-UniRule"/>
</dbReference>
<keyword evidence="6 8" id="KW-0067">ATP-binding</keyword>
<dbReference type="Pfam" id="PF02569">
    <property type="entry name" value="Pantoate_ligase"/>
    <property type="match status" value="1"/>
</dbReference>
<dbReference type="GO" id="GO:0015940">
    <property type="term" value="P:pantothenate biosynthetic process"/>
    <property type="evidence" value="ECO:0007669"/>
    <property type="project" value="UniProtKB-UniRule"/>
</dbReference>
<keyword evidence="8" id="KW-0963">Cytoplasm</keyword>
<dbReference type="EC" id="6.3.2.1" evidence="8"/>
<dbReference type="Proteomes" id="UP000644756">
    <property type="component" value="Unassembled WGS sequence"/>
</dbReference>
<comment type="pathway">
    <text evidence="1 8">Cofactor biosynthesis; (R)-pantothenate biosynthesis; (R)-pantothenate from (R)-pantoate and beta-alanine: step 1/1.</text>
</comment>
<comment type="subunit">
    <text evidence="8">Homodimer.</text>
</comment>
<evidence type="ECO:0000256" key="4">
    <source>
        <dbReference type="ARBA" id="ARBA00022655"/>
    </source>
</evidence>
<dbReference type="InterPro" id="IPR042176">
    <property type="entry name" value="Pantoate_ligase_C"/>
</dbReference>
<evidence type="ECO:0000256" key="2">
    <source>
        <dbReference type="ARBA" id="ARBA00009256"/>
    </source>
</evidence>
<dbReference type="PANTHER" id="PTHR21299:SF1">
    <property type="entry name" value="PANTOATE--BETA-ALANINE LIGASE"/>
    <property type="match status" value="1"/>
</dbReference>
<reference evidence="9" key="2">
    <citation type="submission" date="2020-09" db="EMBL/GenBank/DDBJ databases">
        <authorList>
            <person name="Sun Q."/>
            <person name="Zhou Y."/>
        </authorList>
    </citation>
    <scope>NUCLEOTIDE SEQUENCE</scope>
    <source>
        <strain evidence="9">CGMCC 1.12987</strain>
    </source>
</reference>
<feature type="binding site" evidence="8">
    <location>
        <begin position="149"/>
        <end position="152"/>
    </location>
    <ligand>
        <name>ATP</name>
        <dbReference type="ChEBI" id="CHEBI:30616"/>
    </ligand>
</feature>
<dbReference type="NCBIfam" id="TIGR00125">
    <property type="entry name" value="cyt_tran_rel"/>
    <property type="match status" value="1"/>
</dbReference>
<evidence type="ECO:0000256" key="5">
    <source>
        <dbReference type="ARBA" id="ARBA00022741"/>
    </source>
</evidence>
<evidence type="ECO:0000256" key="3">
    <source>
        <dbReference type="ARBA" id="ARBA00022598"/>
    </source>
</evidence>
<protein>
    <recommendedName>
        <fullName evidence="8">Pantothenate synthetase</fullName>
        <shortName evidence="8">PS</shortName>
        <ecNumber evidence="8">6.3.2.1</ecNumber>
    </recommendedName>
    <alternativeName>
        <fullName evidence="8">Pantoate--beta-alanine ligase</fullName>
    </alternativeName>
    <alternativeName>
        <fullName evidence="8">Pantoate-activating enzyme</fullName>
    </alternativeName>
</protein>
<dbReference type="Gene3D" id="3.30.1300.10">
    <property type="entry name" value="Pantoate-beta-alanine ligase, C-terminal domain"/>
    <property type="match status" value="1"/>
</dbReference>
<keyword evidence="4 8" id="KW-0566">Pantothenate biosynthesis</keyword>
<comment type="function">
    <text evidence="8">Catalyzes the condensation of pantoate with beta-alanine in an ATP-dependent reaction via a pantoyl-adenylate intermediate.</text>
</comment>
<dbReference type="FunFam" id="3.40.50.620:FF:000013">
    <property type="entry name" value="Pantothenate synthetase"/>
    <property type="match status" value="1"/>
</dbReference>
<name>A0A917FKE3_9BACL</name>
<proteinExistence type="inferred from homology"/>
<dbReference type="InterPro" id="IPR004821">
    <property type="entry name" value="Cyt_trans-like"/>
</dbReference>
<dbReference type="NCBIfam" id="TIGR00018">
    <property type="entry name" value="panC"/>
    <property type="match status" value="1"/>
</dbReference>
<reference evidence="9" key="1">
    <citation type="journal article" date="2014" name="Int. J. Syst. Evol. Microbiol.">
        <title>Complete genome sequence of Corynebacterium casei LMG S-19264T (=DSM 44701T), isolated from a smear-ripened cheese.</title>
        <authorList>
            <consortium name="US DOE Joint Genome Institute (JGI-PGF)"/>
            <person name="Walter F."/>
            <person name="Albersmeier A."/>
            <person name="Kalinowski J."/>
            <person name="Ruckert C."/>
        </authorList>
    </citation>
    <scope>NUCLEOTIDE SEQUENCE</scope>
    <source>
        <strain evidence="9">CGMCC 1.12987</strain>
    </source>
</reference>
<evidence type="ECO:0000256" key="7">
    <source>
        <dbReference type="ARBA" id="ARBA00048258"/>
    </source>
</evidence>
<feature type="binding site" evidence="8">
    <location>
        <position position="63"/>
    </location>
    <ligand>
        <name>beta-alanine</name>
        <dbReference type="ChEBI" id="CHEBI:57966"/>
    </ligand>
</feature>
<feature type="binding site" evidence="8">
    <location>
        <begin position="186"/>
        <end position="189"/>
    </location>
    <ligand>
        <name>ATP</name>
        <dbReference type="ChEBI" id="CHEBI:30616"/>
    </ligand>
</feature>
<accession>A0A917FKE3</accession>
<evidence type="ECO:0000256" key="1">
    <source>
        <dbReference type="ARBA" id="ARBA00004990"/>
    </source>
</evidence>
<feature type="binding site" evidence="8">
    <location>
        <position position="155"/>
    </location>
    <ligand>
        <name>(R)-pantoate</name>
        <dbReference type="ChEBI" id="CHEBI:15980"/>
    </ligand>
</feature>
<feature type="binding site" evidence="8">
    <location>
        <position position="178"/>
    </location>
    <ligand>
        <name>ATP</name>
        <dbReference type="ChEBI" id="CHEBI:30616"/>
    </ligand>
</feature>